<evidence type="ECO:0000313" key="2">
    <source>
        <dbReference type="EMBL" id="KAH9644389.1"/>
    </source>
</evidence>
<feature type="transmembrane region" description="Helical" evidence="1">
    <location>
        <begin position="103"/>
        <end position="120"/>
    </location>
</feature>
<accession>A0A922SP24</accession>
<organism evidence="2 3">
    <name type="scientific">Spodoptera exigua</name>
    <name type="common">Beet armyworm</name>
    <name type="synonym">Noctua fulgens</name>
    <dbReference type="NCBI Taxonomy" id="7107"/>
    <lineage>
        <taxon>Eukaryota</taxon>
        <taxon>Metazoa</taxon>
        <taxon>Ecdysozoa</taxon>
        <taxon>Arthropoda</taxon>
        <taxon>Hexapoda</taxon>
        <taxon>Insecta</taxon>
        <taxon>Pterygota</taxon>
        <taxon>Neoptera</taxon>
        <taxon>Endopterygota</taxon>
        <taxon>Lepidoptera</taxon>
        <taxon>Glossata</taxon>
        <taxon>Ditrysia</taxon>
        <taxon>Noctuoidea</taxon>
        <taxon>Noctuidae</taxon>
        <taxon>Amphipyrinae</taxon>
        <taxon>Spodoptera</taxon>
    </lineage>
</organism>
<sequence>MLSVYKTQDTMVESKIPTLYLSIWLIKTQILSNMLSSNFEKFYVAMKNVQDSCAYISKSNCSDDLKKWCKNVLRLYRVGFSKMSVCGMFYVDFPLLWKLQSLMSQYIIIIVLLLISTVDMEKMSNANK</sequence>
<dbReference type="Proteomes" id="UP000814243">
    <property type="component" value="Unassembled WGS sequence"/>
</dbReference>
<keyword evidence="1" id="KW-0472">Membrane</keyword>
<name>A0A922SP24_SPOEX</name>
<protein>
    <submittedName>
        <fullName evidence="2">Uncharacterized protein</fullName>
    </submittedName>
</protein>
<evidence type="ECO:0000313" key="3">
    <source>
        <dbReference type="Proteomes" id="UP000814243"/>
    </source>
</evidence>
<dbReference type="AlphaFoldDB" id="A0A922SP24"/>
<proteinExistence type="predicted"/>
<comment type="caution">
    <text evidence="2">The sequence shown here is derived from an EMBL/GenBank/DDBJ whole genome shotgun (WGS) entry which is preliminary data.</text>
</comment>
<gene>
    <name evidence="2" type="ORF">HF086_006417</name>
</gene>
<keyword evidence="1" id="KW-1133">Transmembrane helix</keyword>
<feature type="transmembrane region" description="Helical" evidence="1">
    <location>
        <begin position="75"/>
        <end position="97"/>
    </location>
</feature>
<keyword evidence="1" id="KW-0812">Transmembrane</keyword>
<reference evidence="2" key="1">
    <citation type="journal article" date="2021" name="G3 (Bethesda)">
        <title>Genome and transcriptome analysis of the beet armyworm Spodoptera exigua reveals targets for pest control. .</title>
        <authorList>
            <person name="Simon S."/>
            <person name="Breeschoten T."/>
            <person name="Jansen H.J."/>
            <person name="Dirks R.P."/>
            <person name="Schranz M.E."/>
            <person name="Ros V.I.D."/>
        </authorList>
    </citation>
    <scope>NUCLEOTIDE SEQUENCE</scope>
    <source>
        <strain evidence="2">TB_SE_WUR_2020</strain>
    </source>
</reference>
<dbReference type="EMBL" id="JACEFF010000086">
    <property type="protein sequence ID" value="KAH9644389.1"/>
    <property type="molecule type" value="Genomic_DNA"/>
</dbReference>
<evidence type="ECO:0000256" key="1">
    <source>
        <dbReference type="SAM" id="Phobius"/>
    </source>
</evidence>